<feature type="non-terminal residue" evidence="1">
    <location>
        <position position="31"/>
    </location>
</feature>
<organism evidence="1">
    <name type="scientific">marine sediment metagenome</name>
    <dbReference type="NCBI Taxonomy" id="412755"/>
    <lineage>
        <taxon>unclassified sequences</taxon>
        <taxon>metagenomes</taxon>
        <taxon>ecological metagenomes</taxon>
    </lineage>
</organism>
<protein>
    <submittedName>
        <fullName evidence="1">Uncharacterized protein</fullName>
    </submittedName>
</protein>
<dbReference type="EMBL" id="BART01007502">
    <property type="protein sequence ID" value="GAG58851.1"/>
    <property type="molecule type" value="Genomic_DNA"/>
</dbReference>
<reference evidence="1" key="1">
    <citation type="journal article" date="2014" name="Front. Microbiol.">
        <title>High frequency of phylogenetically diverse reductive dehalogenase-homologous genes in deep subseafloor sedimentary metagenomes.</title>
        <authorList>
            <person name="Kawai M."/>
            <person name="Futagami T."/>
            <person name="Toyoda A."/>
            <person name="Takaki Y."/>
            <person name="Nishi S."/>
            <person name="Hori S."/>
            <person name="Arai W."/>
            <person name="Tsubouchi T."/>
            <person name="Morono Y."/>
            <person name="Uchiyama I."/>
            <person name="Ito T."/>
            <person name="Fujiyama A."/>
            <person name="Inagaki F."/>
            <person name="Takami H."/>
        </authorList>
    </citation>
    <scope>NUCLEOTIDE SEQUENCE</scope>
    <source>
        <strain evidence="1">Expedition CK06-06</strain>
    </source>
</reference>
<name>X1AFH4_9ZZZZ</name>
<accession>X1AFH4</accession>
<comment type="caution">
    <text evidence="1">The sequence shown here is derived from an EMBL/GenBank/DDBJ whole genome shotgun (WGS) entry which is preliminary data.</text>
</comment>
<sequence length="31" mass="3649">MEERFAAVVQIDIVHIVPCLIYDFPEEVEML</sequence>
<proteinExistence type="predicted"/>
<evidence type="ECO:0000313" key="1">
    <source>
        <dbReference type="EMBL" id="GAG58851.1"/>
    </source>
</evidence>
<gene>
    <name evidence="1" type="ORF">S01H4_17059</name>
</gene>
<dbReference type="AlphaFoldDB" id="X1AFH4"/>